<keyword evidence="3" id="KW-1185">Reference proteome</keyword>
<gene>
    <name evidence="2" type="ORF">AK812_SmicGene14399</name>
</gene>
<feature type="compositionally biased region" description="Basic residues" evidence="1">
    <location>
        <begin position="202"/>
        <end position="212"/>
    </location>
</feature>
<feature type="compositionally biased region" description="Acidic residues" evidence="1">
    <location>
        <begin position="219"/>
        <end position="260"/>
    </location>
</feature>
<dbReference type="InterPro" id="IPR044634">
    <property type="entry name" value="Zuotin/DnaJC2"/>
</dbReference>
<comment type="caution">
    <text evidence="2">The sequence shown here is derived from an EMBL/GenBank/DDBJ whole genome shotgun (WGS) entry which is preliminary data.</text>
</comment>
<dbReference type="GO" id="GO:0006450">
    <property type="term" value="P:regulation of translational fidelity"/>
    <property type="evidence" value="ECO:0007669"/>
    <property type="project" value="InterPro"/>
</dbReference>
<feature type="region of interest" description="Disordered" evidence="1">
    <location>
        <begin position="572"/>
        <end position="598"/>
    </location>
</feature>
<evidence type="ECO:0000313" key="2">
    <source>
        <dbReference type="EMBL" id="OLQ02721.1"/>
    </source>
</evidence>
<accession>A0A1Q9E5M4</accession>
<feature type="compositionally biased region" description="Basic residues" evidence="1">
    <location>
        <begin position="75"/>
        <end position="85"/>
    </location>
</feature>
<name>A0A1Q9E5M4_SYMMI</name>
<feature type="compositionally biased region" description="Low complexity" evidence="1">
    <location>
        <begin position="263"/>
        <end position="284"/>
    </location>
</feature>
<feature type="compositionally biased region" description="Acidic residues" evidence="1">
    <location>
        <begin position="589"/>
        <end position="598"/>
    </location>
</feature>
<organism evidence="2 3">
    <name type="scientific">Symbiodinium microadriaticum</name>
    <name type="common">Dinoflagellate</name>
    <name type="synonym">Zooxanthella microadriatica</name>
    <dbReference type="NCBI Taxonomy" id="2951"/>
    <lineage>
        <taxon>Eukaryota</taxon>
        <taxon>Sar</taxon>
        <taxon>Alveolata</taxon>
        <taxon>Dinophyceae</taxon>
        <taxon>Suessiales</taxon>
        <taxon>Symbiodiniaceae</taxon>
        <taxon>Symbiodinium</taxon>
    </lineage>
</organism>
<dbReference type="AlphaFoldDB" id="A0A1Q9E5M4"/>
<feature type="compositionally biased region" description="Low complexity" evidence="1">
    <location>
        <begin position="63"/>
        <end position="74"/>
    </location>
</feature>
<proteinExistence type="predicted"/>
<feature type="region of interest" description="Disordered" evidence="1">
    <location>
        <begin position="1"/>
        <end position="295"/>
    </location>
</feature>
<feature type="compositionally biased region" description="Acidic residues" evidence="1">
    <location>
        <begin position="34"/>
        <end position="59"/>
    </location>
</feature>
<dbReference type="GO" id="GO:0051083">
    <property type="term" value="P:'de novo' cotranslational protein folding"/>
    <property type="evidence" value="ECO:0007669"/>
    <property type="project" value="InterPro"/>
</dbReference>
<evidence type="ECO:0000256" key="1">
    <source>
        <dbReference type="SAM" id="MobiDB-lite"/>
    </source>
</evidence>
<feature type="compositionally biased region" description="Low complexity" evidence="1">
    <location>
        <begin position="182"/>
        <end position="201"/>
    </location>
</feature>
<feature type="compositionally biased region" description="Acidic residues" evidence="1">
    <location>
        <begin position="161"/>
        <end position="181"/>
    </location>
</feature>
<reference evidence="2 3" key="1">
    <citation type="submission" date="2016-02" db="EMBL/GenBank/DDBJ databases">
        <title>Genome analysis of coral dinoflagellate symbionts highlights evolutionary adaptations to a symbiotic lifestyle.</title>
        <authorList>
            <person name="Aranda M."/>
            <person name="Li Y."/>
            <person name="Liew Y.J."/>
            <person name="Baumgarten S."/>
            <person name="Simakov O."/>
            <person name="Wilson M."/>
            <person name="Piel J."/>
            <person name="Ashoor H."/>
            <person name="Bougouffa S."/>
            <person name="Bajic V.B."/>
            <person name="Ryu T."/>
            <person name="Ravasi T."/>
            <person name="Bayer T."/>
            <person name="Micklem G."/>
            <person name="Kim H."/>
            <person name="Bhak J."/>
            <person name="Lajeunesse T.C."/>
            <person name="Voolstra C.R."/>
        </authorList>
    </citation>
    <scope>NUCLEOTIDE SEQUENCE [LARGE SCALE GENOMIC DNA]</scope>
    <source>
        <strain evidence="2 3">CCMP2467</strain>
    </source>
</reference>
<dbReference type="OrthoDB" id="10665617at2759"/>
<feature type="compositionally biased region" description="Basic and acidic residues" evidence="1">
    <location>
        <begin position="654"/>
        <end position="680"/>
    </location>
</feature>
<feature type="region of interest" description="Disordered" evidence="1">
    <location>
        <begin position="368"/>
        <end position="459"/>
    </location>
</feature>
<sequence>MDAMSWGVGVLAAPMKRPAARQPKAKAKAASAPPEEEPEEPAEEAPEDMEVEEAEEEEEILKKPAAAKSAAKAAAKGKAKAKSKAKVAEEPAEPEEEEEAEEPEAAEEAEEEEEVVLKRPAAAPKAAEEDPKKAVGKAKAKSKAKAKAKSKAGEAPLPVEVEPEEVAEAMEEDGEEDEEMAEVPMKKPAAKAAPKATPKAAGKAKAKAKAKAAAKAEEKEEEEEEEEEADEDEEEEEEDEDEEEEEEEEDEDEEMAEEEPVVMKKPSAKAKAAPKAAQKASPKAAPKKASSKKVQFSLRGARLESSAFPSSTLDWLFSLYACAVSVLESHHSQSTLPSRVRRRLLGADMANQGGCGQHWSATAEGYTARQPWTQGWQGRADNRQWPKSPRKRTPRARQPSGFQTPGQGGGKGPKGSKGGGKAGVPEPARPSVEMLPSMPSGAAVGLPKGGTTAPSSASASLEKTQLEALTGCLAAIKDTLPAEVRDTLDRLQLATSASNTKDMHRAVAAQAQAKKQLLQVQTARASYLEAWNAYVGQVTQLLKKQVEEQASQLEAYDEAELQWSGSLEQTTTDLARLTRNSASTKGEQEEMEMENEDLVDSDIRTARELELKRESQLAESQKLVAMMENIQQTATKQLKQEGRDGSRTPRRKSREGDILDLTKEDDEGKSRGTKSEDKAAAKATPQKPPPA</sequence>
<feature type="compositionally biased region" description="Basic and acidic residues" evidence="1">
    <location>
        <begin position="638"/>
        <end position="647"/>
    </location>
</feature>
<feature type="compositionally biased region" description="Gly residues" evidence="1">
    <location>
        <begin position="406"/>
        <end position="422"/>
    </location>
</feature>
<feature type="compositionally biased region" description="Polar residues" evidence="1">
    <location>
        <begin position="572"/>
        <end position="585"/>
    </location>
</feature>
<feature type="compositionally biased region" description="Acidic residues" evidence="1">
    <location>
        <begin position="90"/>
        <end position="114"/>
    </location>
</feature>
<evidence type="ECO:0000313" key="3">
    <source>
        <dbReference type="Proteomes" id="UP000186817"/>
    </source>
</evidence>
<protein>
    <submittedName>
        <fullName evidence="2">Uncharacterized protein</fullName>
    </submittedName>
</protein>
<dbReference type="GO" id="GO:0030544">
    <property type="term" value="F:Hsp70 protein binding"/>
    <property type="evidence" value="ECO:0007669"/>
    <property type="project" value="InterPro"/>
</dbReference>
<dbReference type="GO" id="GO:0043022">
    <property type="term" value="F:ribosome binding"/>
    <property type="evidence" value="ECO:0007669"/>
    <property type="project" value="InterPro"/>
</dbReference>
<feature type="compositionally biased region" description="Low complexity" evidence="1">
    <location>
        <begin position="12"/>
        <end position="33"/>
    </location>
</feature>
<dbReference type="PANTHER" id="PTHR43999">
    <property type="entry name" value="DNAJ HOMOLOG SUBFAMILY C MEMBER 2"/>
    <property type="match status" value="1"/>
</dbReference>
<dbReference type="PANTHER" id="PTHR43999:SF3">
    <property type="entry name" value="TRANSCRIPTION FACTOR MAMYB"/>
    <property type="match status" value="1"/>
</dbReference>
<dbReference type="GO" id="GO:0005829">
    <property type="term" value="C:cytosol"/>
    <property type="evidence" value="ECO:0007669"/>
    <property type="project" value="TreeGrafter"/>
</dbReference>
<dbReference type="EMBL" id="LSRX01000256">
    <property type="protein sequence ID" value="OLQ02721.1"/>
    <property type="molecule type" value="Genomic_DNA"/>
</dbReference>
<feature type="compositionally biased region" description="Basic residues" evidence="1">
    <location>
        <begin position="134"/>
        <end position="150"/>
    </location>
</feature>
<feature type="region of interest" description="Disordered" evidence="1">
    <location>
        <begin position="633"/>
        <end position="691"/>
    </location>
</feature>
<dbReference type="Proteomes" id="UP000186817">
    <property type="component" value="Unassembled WGS sequence"/>
</dbReference>